<organism evidence="1 2">
    <name type="scientific">Enterococcus faecalis</name>
    <name type="common">Streptococcus faecalis</name>
    <dbReference type="NCBI Taxonomy" id="1351"/>
    <lineage>
        <taxon>Bacteria</taxon>
        <taxon>Bacillati</taxon>
        <taxon>Bacillota</taxon>
        <taxon>Bacilli</taxon>
        <taxon>Lactobacillales</taxon>
        <taxon>Enterococcaceae</taxon>
        <taxon>Enterococcus</taxon>
    </lineage>
</organism>
<accession>A0AAP6RK39</accession>
<dbReference type="Proteomes" id="UP000429730">
    <property type="component" value="Unassembled WGS sequence"/>
</dbReference>
<dbReference type="EMBL" id="WVTJ01000108">
    <property type="protein sequence ID" value="MXS54273.1"/>
    <property type="molecule type" value="Genomic_DNA"/>
</dbReference>
<gene>
    <name evidence="1" type="ORF">GTI81_16515</name>
</gene>
<proteinExistence type="predicted"/>
<name>A0AAP6RK39_ENTFL</name>
<dbReference type="AlphaFoldDB" id="A0AAP6RK39"/>
<evidence type="ECO:0000313" key="1">
    <source>
        <dbReference type="EMBL" id="MXS54273.1"/>
    </source>
</evidence>
<comment type="caution">
    <text evidence="1">The sequence shown here is derived from an EMBL/GenBank/DDBJ whole genome shotgun (WGS) entry which is preliminary data.</text>
</comment>
<dbReference type="RefSeq" id="WP_010822045.1">
    <property type="nucleotide sequence ID" value="NZ_CABGJJ010000022.1"/>
</dbReference>
<protein>
    <submittedName>
        <fullName evidence="1">Uncharacterized protein</fullName>
    </submittedName>
</protein>
<sequence length="57" mass="6570">MKEVIDAIFLNNGFKKIPIVNPFSDTVSFWGNYSKKATNFYLIINCQIKLDNSSLHM</sequence>
<evidence type="ECO:0000313" key="2">
    <source>
        <dbReference type="Proteomes" id="UP000429730"/>
    </source>
</evidence>
<reference evidence="1 2" key="1">
    <citation type="submission" date="2019-04" db="EMBL/GenBank/DDBJ databases">
        <title>Step-wise assembly of the neonatal virome modulated by breast feeding.</title>
        <authorList>
            <person name="Liang G."/>
            <person name="Bushman F."/>
        </authorList>
    </citation>
    <scope>NUCLEOTIDE SEQUENCE [LARGE SCALE GENOMIC DNA]</scope>
    <source>
        <strain evidence="1 2">E3754</strain>
    </source>
</reference>